<evidence type="ECO:0000256" key="7">
    <source>
        <dbReference type="PIRSR" id="PIRSR600715-1"/>
    </source>
</evidence>
<dbReference type="CDD" id="cd06854">
    <property type="entry name" value="GT_WbpL_WbcO_like"/>
    <property type="match status" value="1"/>
</dbReference>
<keyword evidence="2" id="KW-1003">Cell membrane</keyword>
<dbReference type="OrthoDB" id="9783652at2"/>
<dbReference type="Proteomes" id="UP000233597">
    <property type="component" value="Unassembled WGS sequence"/>
</dbReference>
<proteinExistence type="predicted"/>
<feature type="transmembrane region" description="Helical" evidence="8">
    <location>
        <begin position="164"/>
        <end position="182"/>
    </location>
</feature>
<evidence type="ECO:0000313" key="10">
    <source>
        <dbReference type="Proteomes" id="UP000233597"/>
    </source>
</evidence>
<evidence type="ECO:0000256" key="8">
    <source>
        <dbReference type="SAM" id="Phobius"/>
    </source>
</evidence>
<dbReference type="RefSeq" id="WP_101268944.1">
    <property type="nucleotide sequence ID" value="NZ_NWTK01000012.1"/>
</dbReference>
<dbReference type="GO" id="GO:0005886">
    <property type="term" value="C:plasma membrane"/>
    <property type="evidence" value="ECO:0007669"/>
    <property type="project" value="UniProtKB-SubCell"/>
</dbReference>
<dbReference type="GO" id="GO:0016780">
    <property type="term" value="F:phosphotransferase activity, for other substituted phosphate groups"/>
    <property type="evidence" value="ECO:0007669"/>
    <property type="project" value="InterPro"/>
</dbReference>
<feature type="transmembrane region" description="Helical" evidence="8">
    <location>
        <begin position="291"/>
        <end position="310"/>
    </location>
</feature>
<feature type="transmembrane region" description="Helical" evidence="8">
    <location>
        <begin position="78"/>
        <end position="97"/>
    </location>
</feature>
<keyword evidence="5 8" id="KW-1133">Transmembrane helix</keyword>
<organism evidence="9 10">
    <name type="scientific">Thalassospira marina</name>
    <dbReference type="NCBI Taxonomy" id="2048283"/>
    <lineage>
        <taxon>Bacteria</taxon>
        <taxon>Pseudomonadati</taxon>
        <taxon>Pseudomonadota</taxon>
        <taxon>Alphaproteobacteria</taxon>
        <taxon>Rhodospirillales</taxon>
        <taxon>Thalassospiraceae</taxon>
        <taxon>Thalassospira</taxon>
    </lineage>
</organism>
<evidence type="ECO:0000256" key="6">
    <source>
        <dbReference type="ARBA" id="ARBA00023136"/>
    </source>
</evidence>
<feature type="transmembrane region" description="Helical" evidence="8">
    <location>
        <begin position="188"/>
        <end position="205"/>
    </location>
</feature>
<dbReference type="GO" id="GO:0046872">
    <property type="term" value="F:metal ion binding"/>
    <property type="evidence" value="ECO:0007669"/>
    <property type="project" value="UniProtKB-KW"/>
</dbReference>
<feature type="transmembrane region" description="Helical" evidence="8">
    <location>
        <begin position="109"/>
        <end position="128"/>
    </location>
</feature>
<dbReference type="PANTHER" id="PTHR22926:SF3">
    <property type="entry name" value="UNDECAPRENYL-PHOSPHATE ALPHA-N-ACETYLGLUCOSAMINYL 1-PHOSPHATE TRANSFERASE"/>
    <property type="match status" value="1"/>
</dbReference>
<dbReference type="InterPro" id="IPR000715">
    <property type="entry name" value="Glycosyl_transferase_4"/>
</dbReference>
<feature type="transmembrane region" description="Helical" evidence="8">
    <location>
        <begin position="237"/>
        <end position="258"/>
    </location>
</feature>
<accession>A0A2N3KN27</accession>
<name>A0A2N3KN27_9PROT</name>
<dbReference type="GO" id="GO:0009103">
    <property type="term" value="P:lipopolysaccharide biosynthetic process"/>
    <property type="evidence" value="ECO:0007669"/>
    <property type="project" value="TreeGrafter"/>
</dbReference>
<evidence type="ECO:0000313" key="9">
    <source>
        <dbReference type="EMBL" id="PKR51944.1"/>
    </source>
</evidence>
<feature type="binding site" evidence="7">
    <location>
        <position position="153"/>
    </location>
    <ligand>
        <name>Mg(2+)</name>
        <dbReference type="ChEBI" id="CHEBI:18420"/>
    </ligand>
</feature>
<sequence>MSFAALAGFSGGLLVASLLLTGVVLRYLRHKAILDMPNHRSSHAVPTPRGGGLAVTPLLLLMLAGVTLWFGAAPGGVVWSRWLMLAAAIGLAAICWMDDRHDLSARLRFGFQFVAVICGVTALKGPVLQGLVPLWLDHVLVVFAWVWFVNLFNFMDGIDGISGVEAGSIGAGVFIVSLLAVTPAFVDLGVIGLGIAAIMLGFLIWNWHPAKLFLGDVGSIPLGYVLGWLLLELASRGAWLPALIFPAYYLFDATFTLLRRALRGEKIWQAHRQHAYQVATGRGMSHAQVSFLILLANIALIAAVFAPLPLVISGAVARLVIATVIVLLLVGVLRFWPVAARPDAARK</sequence>
<keyword evidence="3 9" id="KW-0808">Transferase</keyword>
<feature type="transmembrane region" description="Helical" evidence="8">
    <location>
        <begin position="6"/>
        <end position="29"/>
    </location>
</feature>
<evidence type="ECO:0000256" key="3">
    <source>
        <dbReference type="ARBA" id="ARBA00022679"/>
    </source>
</evidence>
<comment type="subcellular location">
    <subcellularLocation>
        <location evidence="1">Cell membrane</location>
        <topology evidence="1">Multi-pass membrane protein</topology>
    </subcellularLocation>
</comment>
<feature type="binding site" evidence="7">
    <location>
        <position position="216"/>
    </location>
    <ligand>
        <name>Mg(2+)</name>
        <dbReference type="ChEBI" id="CHEBI:18420"/>
    </ligand>
</feature>
<comment type="caution">
    <text evidence="9">The sequence shown here is derived from an EMBL/GenBank/DDBJ whole genome shotgun (WGS) entry which is preliminary data.</text>
</comment>
<dbReference type="PANTHER" id="PTHR22926">
    <property type="entry name" value="PHOSPHO-N-ACETYLMURAMOYL-PENTAPEPTIDE-TRANSFERASE"/>
    <property type="match status" value="1"/>
</dbReference>
<feature type="transmembrane region" description="Helical" evidence="8">
    <location>
        <begin position="134"/>
        <end position="152"/>
    </location>
</feature>
<evidence type="ECO:0000256" key="2">
    <source>
        <dbReference type="ARBA" id="ARBA00022475"/>
    </source>
</evidence>
<feature type="transmembrane region" description="Helical" evidence="8">
    <location>
        <begin position="212"/>
        <end position="231"/>
    </location>
</feature>
<feature type="transmembrane region" description="Helical" evidence="8">
    <location>
        <begin position="316"/>
        <end position="336"/>
    </location>
</feature>
<dbReference type="AlphaFoldDB" id="A0A2N3KN27"/>
<evidence type="ECO:0000256" key="1">
    <source>
        <dbReference type="ARBA" id="ARBA00004651"/>
    </source>
</evidence>
<keyword evidence="6 8" id="KW-0472">Membrane</keyword>
<keyword evidence="7" id="KW-0479">Metal-binding</keyword>
<dbReference type="EMBL" id="NWTK01000012">
    <property type="protein sequence ID" value="PKR51944.1"/>
    <property type="molecule type" value="Genomic_DNA"/>
</dbReference>
<feature type="transmembrane region" description="Helical" evidence="8">
    <location>
        <begin position="50"/>
        <end position="72"/>
    </location>
</feature>
<evidence type="ECO:0000256" key="5">
    <source>
        <dbReference type="ARBA" id="ARBA00022989"/>
    </source>
</evidence>
<keyword evidence="4 8" id="KW-0812">Transmembrane</keyword>
<dbReference type="GO" id="GO:0071555">
    <property type="term" value="P:cell wall organization"/>
    <property type="evidence" value="ECO:0007669"/>
    <property type="project" value="TreeGrafter"/>
</dbReference>
<dbReference type="GO" id="GO:0044038">
    <property type="term" value="P:cell wall macromolecule biosynthetic process"/>
    <property type="evidence" value="ECO:0007669"/>
    <property type="project" value="TreeGrafter"/>
</dbReference>
<evidence type="ECO:0000256" key="4">
    <source>
        <dbReference type="ARBA" id="ARBA00022692"/>
    </source>
</evidence>
<comment type="cofactor">
    <cofactor evidence="7">
        <name>Mg(2+)</name>
        <dbReference type="ChEBI" id="CHEBI:18420"/>
    </cofactor>
</comment>
<dbReference type="Pfam" id="PF00953">
    <property type="entry name" value="Glycos_transf_4"/>
    <property type="match status" value="1"/>
</dbReference>
<protein>
    <submittedName>
        <fullName evidence="9">UDP-N-acetylmuramyl pentapeptide phosphotransferase</fullName>
    </submittedName>
</protein>
<keyword evidence="7" id="KW-0460">Magnesium</keyword>
<gene>
    <name evidence="9" type="ORF">COO20_17615</name>
</gene>
<reference evidence="9 10" key="1">
    <citation type="submission" date="2017-09" db="EMBL/GenBank/DDBJ databases">
        <title>Biodiversity and function of Thalassospira species in the particle-attached aromatic-hydrocarbon-degrading consortia from the surface seawater of the South China Sea.</title>
        <authorList>
            <person name="Dong C."/>
            <person name="Liu R."/>
            <person name="Shao Z."/>
        </authorList>
    </citation>
    <scope>NUCLEOTIDE SEQUENCE [LARGE SCALE GENOMIC DNA]</scope>
    <source>
        <strain evidence="9 10">CSC1P2</strain>
    </source>
</reference>